<keyword evidence="5" id="KW-1185">Reference proteome</keyword>
<dbReference type="Proteomes" id="UP000258309">
    <property type="component" value="Unassembled WGS sequence"/>
</dbReference>
<feature type="transmembrane region" description="Helical" evidence="2">
    <location>
        <begin position="65"/>
        <end position="88"/>
    </location>
</feature>
<keyword evidence="2" id="KW-1133">Transmembrane helix</keyword>
<feature type="transmembrane region" description="Helical" evidence="2">
    <location>
        <begin position="141"/>
        <end position="161"/>
    </location>
</feature>
<dbReference type="STRING" id="5539.A0A3E2HU00"/>
<feature type="non-terminal residue" evidence="4">
    <location>
        <position position="413"/>
    </location>
</feature>
<dbReference type="Pfam" id="PF20684">
    <property type="entry name" value="Fung_rhodopsin"/>
    <property type="match status" value="1"/>
</dbReference>
<feature type="region of interest" description="Disordered" evidence="1">
    <location>
        <begin position="295"/>
        <end position="350"/>
    </location>
</feature>
<evidence type="ECO:0000256" key="1">
    <source>
        <dbReference type="SAM" id="MobiDB-lite"/>
    </source>
</evidence>
<dbReference type="PANTHER" id="PTHR38794:SF3">
    <property type="entry name" value="INTEGRAL MEMBRANE PROTEIN"/>
    <property type="match status" value="1"/>
</dbReference>
<organism evidence="4 5">
    <name type="scientific">Scytalidium lignicola</name>
    <name type="common">Hyphomycete</name>
    <dbReference type="NCBI Taxonomy" id="5539"/>
    <lineage>
        <taxon>Eukaryota</taxon>
        <taxon>Fungi</taxon>
        <taxon>Dikarya</taxon>
        <taxon>Ascomycota</taxon>
        <taxon>Pezizomycotina</taxon>
        <taxon>Leotiomycetes</taxon>
        <taxon>Leotiomycetes incertae sedis</taxon>
        <taxon>Scytalidium</taxon>
    </lineage>
</organism>
<keyword evidence="2" id="KW-0472">Membrane</keyword>
<dbReference type="OMA" id="EQEGVMM"/>
<gene>
    <name evidence="4" type="ORF">B7463_g110</name>
</gene>
<dbReference type="AlphaFoldDB" id="A0A3E2HU00"/>
<feature type="transmembrane region" description="Helical" evidence="2">
    <location>
        <begin position="108"/>
        <end position="129"/>
    </location>
</feature>
<feature type="transmembrane region" description="Helical" evidence="2">
    <location>
        <begin position="215"/>
        <end position="235"/>
    </location>
</feature>
<feature type="transmembrane region" description="Helical" evidence="2">
    <location>
        <begin position="255"/>
        <end position="272"/>
    </location>
</feature>
<evidence type="ECO:0000256" key="2">
    <source>
        <dbReference type="SAM" id="Phobius"/>
    </source>
</evidence>
<feature type="non-terminal residue" evidence="4">
    <location>
        <position position="1"/>
    </location>
</feature>
<accession>A0A3E2HU00</accession>
<feature type="transmembrane region" description="Helical" evidence="2">
    <location>
        <begin position="181"/>
        <end position="208"/>
    </location>
</feature>
<name>A0A3E2HU00_SCYLI</name>
<protein>
    <recommendedName>
        <fullName evidence="3">Rhodopsin domain-containing protein</fullName>
    </recommendedName>
</protein>
<proteinExistence type="predicted"/>
<evidence type="ECO:0000313" key="5">
    <source>
        <dbReference type="Proteomes" id="UP000258309"/>
    </source>
</evidence>
<dbReference type="PANTHER" id="PTHR38794">
    <property type="entry name" value="INTEGRAL MEMBRANE PROTEIN"/>
    <property type="match status" value="1"/>
</dbReference>
<evidence type="ECO:0000313" key="4">
    <source>
        <dbReference type="EMBL" id="RFU36321.1"/>
    </source>
</evidence>
<dbReference type="OrthoDB" id="3918601at2759"/>
<sequence>MSSTASLLTSYPTSYPPFFEVTDDDRGPYAVVVAFCSIVLMLSVAAIRFLLAGRQKIEFELDDSFFTVAVGFAIASAFCFYRAVVAGLGRHIDDVGSDSLLSYYKLMYTAQILGIFSQGAAKTSVVMLYRRITPERNITQFIFLGSILLWVLISTFLVAFQCQLPHPWVFVPSQCTTHGNMQYPIIVFNMITDTMLSLGILPVVWVLNNSRDMRFAVVLLFSVRLIVVSVSIGLLVSVAESIIDEDQTWSSLPRALWEMSVIFLSVITATIPRTNTFWVSLQSGKANAGVTDYELSNSPSRRLSFSHGKNSDKVESNNCVSSGSQSQSHRLSDEPSLRSPNSHRHLRLIPKTGNKVSTKIFSDSVDRDTGSEETELVAGRAPVGGLEDDDSQKGAGGIYRNTQISVVEEHVKR</sequence>
<feature type="transmembrane region" description="Helical" evidence="2">
    <location>
        <begin position="29"/>
        <end position="53"/>
    </location>
</feature>
<dbReference type="InterPro" id="IPR049326">
    <property type="entry name" value="Rhodopsin_dom_fungi"/>
</dbReference>
<comment type="caution">
    <text evidence="4">The sequence shown here is derived from an EMBL/GenBank/DDBJ whole genome shotgun (WGS) entry which is preliminary data.</text>
</comment>
<feature type="region of interest" description="Disordered" evidence="1">
    <location>
        <begin position="364"/>
        <end position="397"/>
    </location>
</feature>
<feature type="domain" description="Rhodopsin" evidence="3">
    <location>
        <begin position="53"/>
        <end position="276"/>
    </location>
</feature>
<dbReference type="EMBL" id="NCSJ02000001">
    <property type="protein sequence ID" value="RFU36321.1"/>
    <property type="molecule type" value="Genomic_DNA"/>
</dbReference>
<evidence type="ECO:0000259" key="3">
    <source>
        <dbReference type="Pfam" id="PF20684"/>
    </source>
</evidence>
<reference evidence="4 5" key="1">
    <citation type="submission" date="2018-05" db="EMBL/GenBank/DDBJ databases">
        <title>Draft genome sequence of Scytalidium lignicola DSM 105466, a ubiquitous saprotrophic fungus.</title>
        <authorList>
            <person name="Buettner E."/>
            <person name="Gebauer A.M."/>
            <person name="Hofrichter M."/>
            <person name="Liers C."/>
            <person name="Kellner H."/>
        </authorList>
    </citation>
    <scope>NUCLEOTIDE SEQUENCE [LARGE SCALE GENOMIC DNA]</scope>
    <source>
        <strain evidence="4 5">DSM 105466</strain>
    </source>
</reference>
<keyword evidence="2" id="KW-0812">Transmembrane</keyword>